<evidence type="ECO:0000256" key="1">
    <source>
        <dbReference type="SAM" id="Phobius"/>
    </source>
</evidence>
<dbReference type="EMBL" id="VIWT01000001">
    <property type="protein sequence ID" value="TWF99631.1"/>
    <property type="molecule type" value="Genomic_DNA"/>
</dbReference>
<sequence length="63" mass="6200">MPPTQRSLPALAALCGLLATALAVAVGELAGTARLVALAVLGTGLLACIGVTSATLARTRRDT</sequence>
<comment type="caution">
    <text evidence="2">The sequence shown here is derived from an EMBL/GenBank/DDBJ whole genome shotgun (WGS) entry which is preliminary data.</text>
</comment>
<keyword evidence="1" id="KW-0472">Membrane</keyword>
<dbReference type="AlphaFoldDB" id="A0A561UJT9"/>
<reference evidence="2 3" key="1">
    <citation type="submission" date="2019-06" db="EMBL/GenBank/DDBJ databases">
        <title>Sequencing the genomes of 1000 actinobacteria strains.</title>
        <authorList>
            <person name="Klenk H.-P."/>
        </authorList>
    </citation>
    <scope>NUCLEOTIDE SEQUENCE [LARGE SCALE GENOMIC DNA]</scope>
    <source>
        <strain evidence="2 3">DSM 44826</strain>
    </source>
</reference>
<evidence type="ECO:0000313" key="2">
    <source>
        <dbReference type="EMBL" id="TWF99631.1"/>
    </source>
</evidence>
<keyword evidence="1" id="KW-1133">Transmembrane helix</keyword>
<keyword evidence="1" id="KW-0812">Transmembrane</keyword>
<organism evidence="2 3">
    <name type="scientific">Kitasatospora viridis</name>
    <dbReference type="NCBI Taxonomy" id="281105"/>
    <lineage>
        <taxon>Bacteria</taxon>
        <taxon>Bacillati</taxon>
        <taxon>Actinomycetota</taxon>
        <taxon>Actinomycetes</taxon>
        <taxon>Kitasatosporales</taxon>
        <taxon>Streptomycetaceae</taxon>
        <taxon>Kitasatospora</taxon>
    </lineage>
</organism>
<feature type="transmembrane region" description="Helical" evidence="1">
    <location>
        <begin position="33"/>
        <end position="57"/>
    </location>
</feature>
<dbReference type="Proteomes" id="UP000317940">
    <property type="component" value="Unassembled WGS sequence"/>
</dbReference>
<proteinExistence type="predicted"/>
<accession>A0A561UJT9</accession>
<gene>
    <name evidence="2" type="ORF">FHX73_113478</name>
</gene>
<protein>
    <submittedName>
        <fullName evidence="2">Uncharacterized protein</fullName>
    </submittedName>
</protein>
<dbReference type="RefSeq" id="WP_145905854.1">
    <property type="nucleotide sequence ID" value="NZ_BAAAMZ010000006.1"/>
</dbReference>
<keyword evidence="3" id="KW-1185">Reference proteome</keyword>
<evidence type="ECO:0000313" key="3">
    <source>
        <dbReference type="Proteomes" id="UP000317940"/>
    </source>
</evidence>
<name>A0A561UJT9_9ACTN</name>